<feature type="compositionally biased region" description="Low complexity" evidence="1">
    <location>
        <begin position="863"/>
        <end position="881"/>
    </location>
</feature>
<evidence type="ECO:0000313" key="3">
    <source>
        <dbReference type="EMBL" id="KAH0958683.1"/>
    </source>
</evidence>
<keyword evidence="2" id="KW-0472">Membrane</keyword>
<keyword evidence="2" id="KW-0812">Transmembrane</keyword>
<feature type="compositionally biased region" description="Basic residues" evidence="1">
    <location>
        <begin position="1077"/>
        <end position="1086"/>
    </location>
</feature>
<feature type="transmembrane region" description="Helical" evidence="2">
    <location>
        <begin position="12"/>
        <end position="31"/>
    </location>
</feature>
<dbReference type="GeneID" id="68359499"/>
<feature type="compositionally biased region" description="Acidic residues" evidence="1">
    <location>
        <begin position="1171"/>
        <end position="1189"/>
    </location>
</feature>
<feature type="compositionally biased region" description="Polar residues" evidence="1">
    <location>
        <begin position="1543"/>
        <end position="1560"/>
    </location>
</feature>
<name>A0A9P8SDF3_9HYPO</name>
<feature type="region of interest" description="Disordered" evidence="1">
    <location>
        <begin position="1540"/>
        <end position="1560"/>
    </location>
</feature>
<feature type="compositionally biased region" description="Polar residues" evidence="1">
    <location>
        <begin position="655"/>
        <end position="674"/>
    </location>
</feature>
<sequence length="1661" mass="178691">MAEAGNDQALATTFAFGTVAIAAVAAASLHLRGGASSLFRDALRLVLVGYLTTSFLWALIGFIATFVQMSAVPGCQAAVAFAAIFDQLARILLEEFLFWAMKCEIQASVRVLLPQGIFLLRFILGGIFVGFQRPQYKPVCVGTTIVTPIAVVLLVTEAAIVVMLLIRASSVGIFRDMQEKTPAWPRSRSLLFITLALGLWIALSIPMILGMESFDLVVRTVLPAIGSLVAIVLVAVFRNTLKSSLINTSQRPQMTEGPASDLPPANGGSVTRNLPNRDASPSYTSNPFTAPPRDAPSSSDSERPFASRDGTTGLPIISRPSPGQADAGVGGVPVTGQLFPPIKAQAAPAAAKSFNERPTKKAVLKGGKVTISYPVPNDDEPEPLGRVPTVDLATAAKDQKERRDNTFPQPSSSDLVGSPKALSPREIRNQPQNLKRKEVGMSIDSMVDDARQSPQQTEEPLAKAETSSAQISPAADNVRRRSPIRQAPQVPVPSFPADIRPSRQRPASPPREEQPEIAKTPVQLRQMNGIPNNPRARIQKPAPKDQVAPQETVELSKGPKKEDSSAMRGVQDSSPAAPKDERGLKQISPSVSDMSAAALPPLPAQGADLTKPSRPKEASATTHTPEAPARDPRPHHSTGKFLSKFSLDTTFSAFDEQQNGVFEPSQAASQSHRSPQGGERNKKRLSSPVIPADDRQGSLASQNWDANEGSRRVHFPEPVTKPQAVQVASSTATPESRMWLEPNDRRHMVESALLTDDDDEGKETMTVMLDVPVEQAKPHKQDLAGSVPDRGSWHRRVGDKCPTFSDRKRMTRTRLVPRPPPLPLDKPTKTRKAATAELPPLETPKQALEKIQEQLNRLGELVEPPATEEGQQQPEPEQPQENLRRGTSLLADLEMEMGMQEDHWQEMRRDYSRVSMSTLASSPNTEPPSAKLERMLSAAAGADSAGLEAPIGLDVSTLNLGNLSKPFSSPSDLEKWALGGDKNLGSIQAPQIDSARPPVSTSLTSSPGIRHVTSSDFSERSTDAAIQSLELTPSPSRGDLQRPVTRKASELLGIESPMLHSTSSTPKETHPAERPRTMRPPRRSKRMSSLPDILEDPVPMVGKRGTLGLFQFPWGEKSDSASVPLSSQMQAAMNMSMGMGMPVNMAPDYPSSFFDDYDDDEAAGDEYGVSSEDDEYGEDDDEDEDDDDDSFDEATLWEIANLLKSDKVPSRGSLFPEQERGGRQEPSSGPSRHHASVSAIESRDSEPPVGSSRVPSNGRSSSRNQSMQTHLWGGKSSHASTMRSIGLPQPDKTWETYLTCPAGTVRAPIRVLRPATLTSNTLWPADSGEPMSTPTQPAMGLWQSTVIMSSSRVAGPVDAVDLKQQETVTEILPFFLDATLRWSQPKFPEPASDDLAQPDQAMGELHHAPENAPVHVTPQEASQALVESELLQAPGPSYAVGAGGGAVTETGSGETVALWVPPVAAKAEESRGLFQMRHVCDKKGEMSTEPAALEMRPNPRTRPQTLEKLESTGLWSLPPKHSFAHDWISLSSMRPRTPEAMSSAWSSRSPFTDASSTHSSITRLSTASGSLFTGYLEETASCSSSQSPASQAEWAAALAEALAASSSGSVVSVSAPSEEVAAASESVSPGGGFDTSTMHPVFLTSDFDTSVGDIHPAALGY</sequence>
<feature type="compositionally biased region" description="Polar residues" evidence="1">
    <location>
        <begin position="268"/>
        <end position="288"/>
    </location>
</feature>
<feature type="transmembrane region" description="Helical" evidence="2">
    <location>
        <begin position="189"/>
        <end position="209"/>
    </location>
</feature>
<feature type="region of interest" description="Disordered" evidence="1">
    <location>
        <begin position="248"/>
        <end position="331"/>
    </location>
</feature>
<feature type="compositionally biased region" description="Polar residues" evidence="1">
    <location>
        <begin position="999"/>
        <end position="1016"/>
    </location>
</feature>
<dbReference type="RefSeq" id="XP_044716196.1">
    <property type="nucleotide sequence ID" value="XM_044868841.1"/>
</dbReference>
<keyword evidence="4" id="KW-1185">Reference proteome</keyword>
<proteinExistence type="predicted"/>
<comment type="caution">
    <text evidence="3">The sequence shown here is derived from an EMBL/GenBank/DDBJ whole genome shotgun (WGS) entry which is preliminary data.</text>
</comment>
<feature type="transmembrane region" description="Helical" evidence="2">
    <location>
        <begin position="79"/>
        <end position="99"/>
    </location>
</feature>
<feature type="compositionally biased region" description="Polar residues" evidence="1">
    <location>
        <begin position="406"/>
        <end position="415"/>
    </location>
</feature>
<evidence type="ECO:0000256" key="1">
    <source>
        <dbReference type="SAM" id="MobiDB-lite"/>
    </source>
</evidence>
<accession>A0A9P8SDF3</accession>
<dbReference type="OrthoDB" id="5370537at2759"/>
<feature type="compositionally biased region" description="Acidic residues" evidence="1">
    <location>
        <begin position="1155"/>
        <end position="1164"/>
    </location>
</feature>
<gene>
    <name evidence="3" type="ORF">HRG_10370</name>
</gene>
<reference evidence="3" key="1">
    <citation type="submission" date="2021-09" db="EMBL/GenBank/DDBJ databases">
        <title>A high-quality genome of the endoparasitic fungus Hirsutella rhossiliensis with a comparison of Hirsutella genomes reveals transposable elements contributing to genome size variation.</title>
        <authorList>
            <person name="Lin R."/>
            <person name="Jiao Y."/>
            <person name="Sun X."/>
            <person name="Ling J."/>
            <person name="Xie B."/>
            <person name="Cheng X."/>
        </authorList>
    </citation>
    <scope>NUCLEOTIDE SEQUENCE</scope>
    <source>
        <strain evidence="3">HR02</strain>
    </source>
</reference>
<organism evidence="3 4">
    <name type="scientific">Hirsutella rhossiliensis</name>
    <dbReference type="NCBI Taxonomy" id="111463"/>
    <lineage>
        <taxon>Eukaryota</taxon>
        <taxon>Fungi</taxon>
        <taxon>Dikarya</taxon>
        <taxon>Ascomycota</taxon>
        <taxon>Pezizomycotina</taxon>
        <taxon>Sordariomycetes</taxon>
        <taxon>Hypocreomycetidae</taxon>
        <taxon>Hypocreales</taxon>
        <taxon>Ophiocordycipitaceae</taxon>
        <taxon>Hirsutella</taxon>
    </lineage>
</organism>
<feature type="region of interest" description="Disordered" evidence="1">
    <location>
        <begin position="987"/>
        <end position="1021"/>
    </location>
</feature>
<feature type="compositionally biased region" description="Low complexity" evidence="1">
    <location>
        <begin position="1249"/>
        <end position="1264"/>
    </location>
</feature>
<feature type="transmembrane region" description="Helical" evidence="2">
    <location>
        <begin position="43"/>
        <end position="67"/>
    </location>
</feature>
<feature type="region of interest" description="Disordered" evidence="1">
    <location>
        <begin position="1208"/>
        <end position="1287"/>
    </location>
</feature>
<dbReference type="Proteomes" id="UP000824596">
    <property type="component" value="Unassembled WGS sequence"/>
</dbReference>
<feature type="transmembrane region" description="Helical" evidence="2">
    <location>
        <begin position="143"/>
        <end position="168"/>
    </location>
</feature>
<feature type="region of interest" description="Disordered" evidence="1">
    <location>
        <begin position="655"/>
        <end position="744"/>
    </location>
</feature>
<keyword evidence="2" id="KW-1133">Transmembrane helix</keyword>
<feature type="compositionally biased region" description="Basic and acidic residues" evidence="1">
    <location>
        <begin position="1067"/>
        <end position="1076"/>
    </location>
</feature>
<evidence type="ECO:0000256" key="2">
    <source>
        <dbReference type="SAM" id="Phobius"/>
    </source>
</evidence>
<dbReference type="EMBL" id="JAIZPD010000015">
    <property type="protein sequence ID" value="KAH0958683.1"/>
    <property type="molecule type" value="Genomic_DNA"/>
</dbReference>
<feature type="region of interest" description="Disordered" evidence="1">
    <location>
        <begin position="1151"/>
        <end position="1189"/>
    </location>
</feature>
<feature type="region of interest" description="Disordered" evidence="1">
    <location>
        <begin position="371"/>
        <end position="643"/>
    </location>
</feature>
<protein>
    <submittedName>
        <fullName evidence="3">Uncharacterized protein</fullName>
    </submittedName>
</protein>
<feature type="transmembrane region" description="Helical" evidence="2">
    <location>
        <begin position="111"/>
        <end position="131"/>
    </location>
</feature>
<feature type="region of interest" description="Disordered" evidence="1">
    <location>
        <begin position="773"/>
        <end position="887"/>
    </location>
</feature>
<evidence type="ECO:0000313" key="4">
    <source>
        <dbReference type="Proteomes" id="UP000824596"/>
    </source>
</evidence>
<feature type="region of interest" description="Disordered" evidence="1">
    <location>
        <begin position="1054"/>
        <end position="1099"/>
    </location>
</feature>